<keyword evidence="4" id="KW-1185">Reference proteome</keyword>
<name>A0A9P3G917_9APHY</name>
<sequence>MEALAVDEKKSVFAHKDIAYEVLYPLLEAHRADIEQVARRTYRYGTTNRRQLDVYYPSSTSTGRAPVLFFVYGGGYAGGSRKMSPPHELVYANVGAFFAKHGLITVITDYRVLPDAKFPDPAADVRDALVWFASHAADVNAGSPVKVDSDSLFIMGHSVGADIVATLFLLPDFLPPDLHAHVRGLILKGGAYHYQTKALTSPPETVLAYYGSEGSILRHQPLTLLREASEDTIHALPEVLTYVSEHELATIRESSVDFHALLSERLGRPVETRVMAGHNHISPHIALGTGLGEEWAVEVAEWAKARIIRPSL</sequence>
<dbReference type="EMBL" id="BPQB01000017">
    <property type="protein sequence ID" value="GJE90533.1"/>
    <property type="molecule type" value="Genomic_DNA"/>
</dbReference>
<dbReference type="OrthoDB" id="433474at2759"/>
<dbReference type="SUPFAM" id="SSF53474">
    <property type="entry name" value="alpha/beta-Hydrolases"/>
    <property type="match status" value="1"/>
</dbReference>
<proteinExistence type="predicted"/>
<keyword evidence="1 3" id="KW-0378">Hydrolase</keyword>
<evidence type="ECO:0000313" key="4">
    <source>
        <dbReference type="Proteomes" id="UP000703269"/>
    </source>
</evidence>
<dbReference type="InterPro" id="IPR050300">
    <property type="entry name" value="GDXG_lipolytic_enzyme"/>
</dbReference>
<comment type="caution">
    <text evidence="3">The sequence shown here is derived from an EMBL/GenBank/DDBJ whole genome shotgun (WGS) entry which is preliminary data.</text>
</comment>
<dbReference type="AlphaFoldDB" id="A0A9P3G917"/>
<dbReference type="InterPro" id="IPR049492">
    <property type="entry name" value="BD-FAE-like_dom"/>
</dbReference>
<dbReference type="InterPro" id="IPR029058">
    <property type="entry name" value="AB_hydrolase_fold"/>
</dbReference>
<feature type="domain" description="BD-FAE-like" evidence="2">
    <location>
        <begin position="52"/>
        <end position="165"/>
    </location>
</feature>
<protein>
    <submittedName>
        <fullName evidence="3">Alpha/beta hydrolase</fullName>
    </submittedName>
</protein>
<organism evidence="3 4">
    <name type="scientific">Phanerochaete sordida</name>
    <dbReference type="NCBI Taxonomy" id="48140"/>
    <lineage>
        <taxon>Eukaryota</taxon>
        <taxon>Fungi</taxon>
        <taxon>Dikarya</taxon>
        <taxon>Basidiomycota</taxon>
        <taxon>Agaricomycotina</taxon>
        <taxon>Agaricomycetes</taxon>
        <taxon>Polyporales</taxon>
        <taxon>Phanerochaetaceae</taxon>
        <taxon>Phanerochaete</taxon>
    </lineage>
</organism>
<evidence type="ECO:0000256" key="1">
    <source>
        <dbReference type="ARBA" id="ARBA00022801"/>
    </source>
</evidence>
<gene>
    <name evidence="3" type="ORF">PsYK624_066740</name>
</gene>
<evidence type="ECO:0000259" key="2">
    <source>
        <dbReference type="Pfam" id="PF20434"/>
    </source>
</evidence>
<dbReference type="Pfam" id="PF20434">
    <property type="entry name" value="BD-FAE"/>
    <property type="match status" value="1"/>
</dbReference>
<accession>A0A9P3G917</accession>
<reference evidence="3 4" key="1">
    <citation type="submission" date="2021-08" db="EMBL/GenBank/DDBJ databases">
        <title>Draft Genome Sequence of Phanerochaete sordida strain YK-624.</title>
        <authorList>
            <person name="Mori T."/>
            <person name="Dohra H."/>
            <person name="Suzuki T."/>
            <person name="Kawagishi H."/>
            <person name="Hirai H."/>
        </authorList>
    </citation>
    <scope>NUCLEOTIDE SEQUENCE [LARGE SCALE GENOMIC DNA]</scope>
    <source>
        <strain evidence="3 4">YK-624</strain>
    </source>
</reference>
<evidence type="ECO:0000313" key="3">
    <source>
        <dbReference type="EMBL" id="GJE90533.1"/>
    </source>
</evidence>
<dbReference type="PANTHER" id="PTHR48081">
    <property type="entry name" value="AB HYDROLASE SUPERFAMILY PROTEIN C4A8.06C"/>
    <property type="match status" value="1"/>
</dbReference>
<dbReference type="Gene3D" id="3.40.50.1820">
    <property type="entry name" value="alpha/beta hydrolase"/>
    <property type="match status" value="1"/>
</dbReference>
<dbReference type="GO" id="GO:0016787">
    <property type="term" value="F:hydrolase activity"/>
    <property type="evidence" value="ECO:0007669"/>
    <property type="project" value="UniProtKB-KW"/>
</dbReference>
<dbReference type="Proteomes" id="UP000703269">
    <property type="component" value="Unassembled WGS sequence"/>
</dbReference>